<keyword evidence="10" id="KW-1185">Reference proteome</keyword>
<keyword evidence="5 7" id="KW-0472">Membrane</keyword>
<feature type="transmembrane region" description="Helical" evidence="7">
    <location>
        <begin position="331"/>
        <end position="354"/>
    </location>
</feature>
<feature type="compositionally biased region" description="Polar residues" evidence="6">
    <location>
        <begin position="107"/>
        <end position="119"/>
    </location>
</feature>
<feature type="transmembrane region" description="Helical" evidence="7">
    <location>
        <begin position="419"/>
        <end position="438"/>
    </location>
</feature>
<dbReference type="Proteomes" id="UP000030671">
    <property type="component" value="Unassembled WGS sequence"/>
</dbReference>
<dbReference type="GO" id="GO:0005886">
    <property type="term" value="C:plasma membrane"/>
    <property type="evidence" value="ECO:0007669"/>
    <property type="project" value="UniProtKB-SubCell"/>
</dbReference>
<dbReference type="PANTHER" id="PTHR34187">
    <property type="entry name" value="FGR18P"/>
    <property type="match status" value="1"/>
</dbReference>
<dbReference type="PANTHER" id="PTHR34187:SF2">
    <property type="entry name" value="DUF202 DOMAIN-CONTAINING PROTEIN"/>
    <property type="match status" value="1"/>
</dbReference>
<dbReference type="InterPro" id="IPR052053">
    <property type="entry name" value="IM_YidH-like"/>
</dbReference>
<keyword evidence="4 7" id="KW-1133">Transmembrane helix</keyword>
<dbReference type="InParanoid" id="W4K871"/>
<evidence type="ECO:0000256" key="6">
    <source>
        <dbReference type="SAM" id="MobiDB-lite"/>
    </source>
</evidence>
<dbReference type="AlphaFoldDB" id="W4K871"/>
<evidence type="ECO:0000313" key="9">
    <source>
        <dbReference type="EMBL" id="ETW81988.1"/>
    </source>
</evidence>
<dbReference type="Pfam" id="PF02656">
    <property type="entry name" value="DUF202"/>
    <property type="match status" value="1"/>
</dbReference>
<keyword evidence="2" id="KW-1003">Cell membrane</keyword>
<accession>W4K871</accession>
<dbReference type="eggNOG" id="ENOG502S84Z">
    <property type="taxonomic scope" value="Eukaryota"/>
</dbReference>
<keyword evidence="3 7" id="KW-0812">Transmembrane</keyword>
<dbReference type="OrthoDB" id="199599at2759"/>
<sequence>MASQTNTPKPQAMPTFSESLLSTIMVLFNTPLVPPPSPKQEAVALTEIPLSTRQRREERRRSTVSTVESENSVSTVSSYPQSDMTSDSSNSNDEDVDIVGSPVLISGRTTPIMGNSMWASATEAETKTGATPVSSRELDNSPRHNILSRSPDSSSSVLNLIPDTHGSGLRSEAHASTSQLSRPTSTQTGIGTSRMKERASADSARLAELDVALDVDSESLKPSFMRQMGIIEGNRSVEQGGSREVEDTSVNSETFSPPVRRQSTGRSGSKKRESQGESISNHTPESTASHSTASHQDITRPRLLEWLFTPVLVLENTGSVARDHLASERTFLAYVRTSLAFASAGVALVQLFTLMMSNSGASASSTSSAAKMVRFARSLGATVILIGMVLLIVGTARYFRVQSALMRGLFPAARLSVAFHALAVCAIVVAVFVGVLNVKQG</sequence>
<dbReference type="RefSeq" id="XP_009546576.1">
    <property type="nucleotide sequence ID" value="XM_009548281.1"/>
</dbReference>
<dbReference type="InterPro" id="IPR003807">
    <property type="entry name" value="DUF202"/>
</dbReference>
<feature type="region of interest" description="Disordered" evidence="6">
    <location>
        <begin position="231"/>
        <end position="296"/>
    </location>
</feature>
<feature type="compositionally biased region" description="Polar residues" evidence="6">
    <location>
        <begin position="174"/>
        <end position="191"/>
    </location>
</feature>
<dbReference type="EMBL" id="KI925458">
    <property type="protein sequence ID" value="ETW81988.1"/>
    <property type="molecule type" value="Genomic_DNA"/>
</dbReference>
<organism evidence="9 10">
    <name type="scientific">Heterobasidion irregulare (strain TC 32-1)</name>
    <dbReference type="NCBI Taxonomy" id="747525"/>
    <lineage>
        <taxon>Eukaryota</taxon>
        <taxon>Fungi</taxon>
        <taxon>Dikarya</taxon>
        <taxon>Basidiomycota</taxon>
        <taxon>Agaricomycotina</taxon>
        <taxon>Agaricomycetes</taxon>
        <taxon>Russulales</taxon>
        <taxon>Bondarzewiaceae</taxon>
        <taxon>Heterobasidion</taxon>
        <taxon>Heterobasidion annosum species complex</taxon>
    </lineage>
</organism>
<feature type="transmembrane region" description="Helical" evidence="7">
    <location>
        <begin position="375"/>
        <end position="399"/>
    </location>
</feature>
<dbReference type="KEGG" id="hir:HETIRDRAFT_101468"/>
<evidence type="ECO:0000256" key="3">
    <source>
        <dbReference type="ARBA" id="ARBA00022692"/>
    </source>
</evidence>
<evidence type="ECO:0000256" key="4">
    <source>
        <dbReference type="ARBA" id="ARBA00022989"/>
    </source>
</evidence>
<evidence type="ECO:0000313" key="10">
    <source>
        <dbReference type="Proteomes" id="UP000030671"/>
    </source>
</evidence>
<feature type="domain" description="DUF202" evidence="8">
    <location>
        <begin position="322"/>
        <end position="403"/>
    </location>
</feature>
<reference evidence="9 10" key="1">
    <citation type="journal article" date="2012" name="New Phytol.">
        <title>Insight into trade-off between wood decay and parasitism from the genome of a fungal forest pathogen.</title>
        <authorList>
            <person name="Olson A."/>
            <person name="Aerts A."/>
            <person name="Asiegbu F."/>
            <person name="Belbahri L."/>
            <person name="Bouzid O."/>
            <person name="Broberg A."/>
            <person name="Canback B."/>
            <person name="Coutinho P.M."/>
            <person name="Cullen D."/>
            <person name="Dalman K."/>
            <person name="Deflorio G."/>
            <person name="van Diepen L.T."/>
            <person name="Dunand C."/>
            <person name="Duplessis S."/>
            <person name="Durling M."/>
            <person name="Gonthier P."/>
            <person name="Grimwood J."/>
            <person name="Fossdal C.G."/>
            <person name="Hansson D."/>
            <person name="Henrissat B."/>
            <person name="Hietala A."/>
            <person name="Himmelstrand K."/>
            <person name="Hoffmeister D."/>
            <person name="Hogberg N."/>
            <person name="James T.Y."/>
            <person name="Karlsson M."/>
            <person name="Kohler A."/>
            <person name="Kues U."/>
            <person name="Lee Y.H."/>
            <person name="Lin Y.C."/>
            <person name="Lind M."/>
            <person name="Lindquist E."/>
            <person name="Lombard V."/>
            <person name="Lucas S."/>
            <person name="Lunden K."/>
            <person name="Morin E."/>
            <person name="Murat C."/>
            <person name="Park J."/>
            <person name="Raffaello T."/>
            <person name="Rouze P."/>
            <person name="Salamov A."/>
            <person name="Schmutz J."/>
            <person name="Solheim H."/>
            <person name="Stahlberg J."/>
            <person name="Velez H."/>
            <person name="de Vries R.P."/>
            <person name="Wiebenga A."/>
            <person name="Woodward S."/>
            <person name="Yakovlev I."/>
            <person name="Garbelotto M."/>
            <person name="Martin F."/>
            <person name="Grigoriev I.V."/>
            <person name="Stenlid J."/>
        </authorList>
    </citation>
    <scope>NUCLEOTIDE SEQUENCE [LARGE SCALE GENOMIC DNA]</scope>
    <source>
        <strain evidence="9 10">TC 32-1</strain>
    </source>
</reference>
<dbReference type="GeneID" id="20665769"/>
<feature type="compositionally biased region" description="Polar residues" evidence="6">
    <location>
        <begin position="248"/>
        <end position="267"/>
    </location>
</feature>
<comment type="subcellular location">
    <subcellularLocation>
        <location evidence="1">Cell membrane</location>
        <topology evidence="1">Multi-pass membrane protein</topology>
    </subcellularLocation>
</comment>
<feature type="compositionally biased region" description="Low complexity" evidence="6">
    <location>
        <begin position="63"/>
        <end position="91"/>
    </location>
</feature>
<evidence type="ECO:0000256" key="2">
    <source>
        <dbReference type="ARBA" id="ARBA00022475"/>
    </source>
</evidence>
<feature type="compositionally biased region" description="Polar residues" evidence="6">
    <location>
        <begin position="276"/>
        <end position="296"/>
    </location>
</feature>
<protein>
    <recommendedName>
        <fullName evidence="8">DUF202 domain-containing protein</fullName>
    </recommendedName>
</protein>
<proteinExistence type="predicted"/>
<feature type="region of interest" description="Disordered" evidence="6">
    <location>
        <begin position="32"/>
        <end position="201"/>
    </location>
</feature>
<evidence type="ECO:0000256" key="1">
    <source>
        <dbReference type="ARBA" id="ARBA00004651"/>
    </source>
</evidence>
<name>W4K871_HETIT</name>
<gene>
    <name evidence="9" type="ORF">HETIRDRAFT_101468</name>
</gene>
<evidence type="ECO:0000256" key="5">
    <source>
        <dbReference type="ARBA" id="ARBA00023136"/>
    </source>
</evidence>
<dbReference type="STRING" id="747525.W4K871"/>
<evidence type="ECO:0000256" key="7">
    <source>
        <dbReference type="SAM" id="Phobius"/>
    </source>
</evidence>
<dbReference type="HOGENOM" id="CLU_621212_0_0_1"/>
<evidence type="ECO:0000259" key="8">
    <source>
        <dbReference type="Pfam" id="PF02656"/>
    </source>
</evidence>